<gene>
    <name evidence="1" type="ORF">DW687_00215</name>
</gene>
<reference evidence="1 2" key="1">
    <citation type="submission" date="2018-08" db="EMBL/GenBank/DDBJ databases">
        <title>A genome reference for cultivated species of the human gut microbiota.</title>
        <authorList>
            <person name="Zou Y."/>
            <person name="Xue W."/>
            <person name="Luo G."/>
        </authorList>
    </citation>
    <scope>NUCLEOTIDE SEQUENCE [LARGE SCALE GENOMIC DNA]</scope>
    <source>
        <strain evidence="1 2">AM25-6</strain>
    </source>
</reference>
<protein>
    <submittedName>
        <fullName evidence="1">Uncharacterized protein</fullName>
    </submittedName>
</protein>
<organism evidence="1 2">
    <name type="scientific">Anaerofustis stercorihominis</name>
    <dbReference type="NCBI Taxonomy" id="214853"/>
    <lineage>
        <taxon>Bacteria</taxon>
        <taxon>Bacillati</taxon>
        <taxon>Bacillota</taxon>
        <taxon>Clostridia</taxon>
        <taxon>Eubacteriales</taxon>
        <taxon>Eubacteriaceae</taxon>
        <taxon>Anaerofustis</taxon>
    </lineage>
</organism>
<dbReference type="EMBL" id="QUSM01000001">
    <property type="protein sequence ID" value="RGD75781.1"/>
    <property type="molecule type" value="Genomic_DNA"/>
</dbReference>
<dbReference type="Proteomes" id="UP000261212">
    <property type="component" value="Unassembled WGS sequence"/>
</dbReference>
<sequence length="67" mass="7957">MSNSDFTDIIQFRKEEKLSKEDKDLFISYINENNNDICSDKENNPIHTTQLYRTIDGNGCKKERERI</sequence>
<dbReference type="AlphaFoldDB" id="A0A3E3E2J1"/>
<accession>A0A3E3E2J1</accession>
<evidence type="ECO:0000313" key="1">
    <source>
        <dbReference type="EMBL" id="RGD75781.1"/>
    </source>
</evidence>
<evidence type="ECO:0000313" key="2">
    <source>
        <dbReference type="Proteomes" id="UP000261212"/>
    </source>
</evidence>
<name>A0A3E3E2J1_9FIRM</name>
<dbReference type="RefSeq" id="WP_117530846.1">
    <property type="nucleotide sequence ID" value="NZ_QUSM01000001.1"/>
</dbReference>
<proteinExistence type="predicted"/>
<comment type="caution">
    <text evidence="1">The sequence shown here is derived from an EMBL/GenBank/DDBJ whole genome shotgun (WGS) entry which is preliminary data.</text>
</comment>